<sequence>MPVDRTNHEMYDAAYRDKDLMRTERPAGRRRA</sequence>
<accession>A0ABM8P9P3</accession>
<evidence type="ECO:0000313" key="3">
    <source>
        <dbReference type="Proteomes" id="UP000656319"/>
    </source>
</evidence>
<proteinExistence type="predicted"/>
<protein>
    <submittedName>
        <fullName evidence="2">Uncharacterized protein</fullName>
    </submittedName>
</protein>
<dbReference type="EMBL" id="CAJHCQ010000029">
    <property type="protein sequence ID" value="CAD6560043.1"/>
    <property type="molecule type" value="Genomic_DNA"/>
</dbReference>
<organism evidence="2 3">
    <name type="scientific">Paraburkholderia hiiakae</name>
    <dbReference type="NCBI Taxonomy" id="1081782"/>
    <lineage>
        <taxon>Bacteria</taxon>
        <taxon>Pseudomonadati</taxon>
        <taxon>Pseudomonadota</taxon>
        <taxon>Betaproteobacteria</taxon>
        <taxon>Burkholderiales</taxon>
        <taxon>Burkholderiaceae</taxon>
        <taxon>Paraburkholderia</taxon>
    </lineage>
</organism>
<gene>
    <name evidence="2" type="ORF">LMG27952_07022</name>
</gene>
<evidence type="ECO:0000256" key="1">
    <source>
        <dbReference type="SAM" id="MobiDB-lite"/>
    </source>
</evidence>
<comment type="caution">
    <text evidence="2">The sequence shown here is derived from an EMBL/GenBank/DDBJ whole genome shotgun (WGS) entry which is preliminary data.</text>
</comment>
<keyword evidence="3" id="KW-1185">Reference proteome</keyword>
<dbReference type="Proteomes" id="UP000656319">
    <property type="component" value="Unassembled WGS sequence"/>
</dbReference>
<evidence type="ECO:0000313" key="2">
    <source>
        <dbReference type="EMBL" id="CAD6560043.1"/>
    </source>
</evidence>
<name>A0ABM8P9P3_9BURK</name>
<feature type="region of interest" description="Disordered" evidence="1">
    <location>
        <begin position="1"/>
        <end position="32"/>
    </location>
</feature>
<reference evidence="2 3" key="1">
    <citation type="submission" date="2020-10" db="EMBL/GenBank/DDBJ databases">
        <authorList>
            <person name="Peeters C."/>
        </authorList>
    </citation>
    <scope>NUCLEOTIDE SEQUENCE [LARGE SCALE GENOMIC DNA]</scope>
    <source>
        <strain evidence="2 3">LMG 27952</strain>
    </source>
</reference>